<feature type="transmembrane region" description="Helical" evidence="1">
    <location>
        <begin position="199"/>
        <end position="219"/>
    </location>
</feature>
<evidence type="ECO:0000313" key="3">
    <source>
        <dbReference type="Proteomes" id="UP000243297"/>
    </source>
</evidence>
<keyword evidence="3" id="KW-1185">Reference proteome</keyword>
<dbReference type="EMBL" id="FUWY01000005">
    <property type="protein sequence ID" value="SJZ83927.1"/>
    <property type="molecule type" value="Genomic_DNA"/>
</dbReference>
<dbReference type="Proteomes" id="UP000243297">
    <property type="component" value="Unassembled WGS sequence"/>
</dbReference>
<feature type="transmembrane region" description="Helical" evidence="1">
    <location>
        <begin position="40"/>
        <end position="62"/>
    </location>
</feature>
<protein>
    <submittedName>
        <fullName evidence="2">Uncharacterized protein</fullName>
    </submittedName>
</protein>
<feature type="transmembrane region" description="Helical" evidence="1">
    <location>
        <begin position="12"/>
        <end position="34"/>
    </location>
</feature>
<keyword evidence="1" id="KW-0472">Membrane</keyword>
<evidence type="ECO:0000256" key="1">
    <source>
        <dbReference type="SAM" id="Phobius"/>
    </source>
</evidence>
<evidence type="ECO:0000313" key="2">
    <source>
        <dbReference type="EMBL" id="SJZ83927.1"/>
    </source>
</evidence>
<feature type="transmembrane region" description="Helical" evidence="1">
    <location>
        <begin position="173"/>
        <end position="192"/>
    </location>
</feature>
<organism evidence="2 3">
    <name type="scientific">Anaerorhabdus furcosa</name>
    <dbReference type="NCBI Taxonomy" id="118967"/>
    <lineage>
        <taxon>Bacteria</taxon>
        <taxon>Bacillati</taxon>
        <taxon>Bacillota</taxon>
        <taxon>Erysipelotrichia</taxon>
        <taxon>Erysipelotrichales</taxon>
        <taxon>Erysipelotrichaceae</taxon>
        <taxon>Anaerorhabdus</taxon>
    </lineage>
</organism>
<keyword evidence="1" id="KW-0812">Transmembrane</keyword>
<proteinExistence type="predicted"/>
<accession>A0A1T4NY01</accession>
<feature type="transmembrane region" description="Helical" evidence="1">
    <location>
        <begin position="146"/>
        <end position="167"/>
    </location>
</feature>
<name>A0A1T4NY01_9FIRM</name>
<feature type="transmembrane region" description="Helical" evidence="1">
    <location>
        <begin position="74"/>
        <end position="91"/>
    </location>
</feature>
<keyword evidence="1" id="KW-1133">Transmembrane helix</keyword>
<dbReference type="AlphaFoldDB" id="A0A1T4NY01"/>
<dbReference type="RefSeq" id="WP_078712184.1">
    <property type="nucleotide sequence ID" value="NZ_FUWY01000005.1"/>
</dbReference>
<feature type="transmembrane region" description="Helical" evidence="1">
    <location>
        <begin position="111"/>
        <end position="134"/>
    </location>
</feature>
<sequence>MSNESTTLPYSRIILSICYFLIVPVFSPLINMIIQNSLISYTFAVSLSGLLLMIQNWDLLAIHGNRFKDDYKEAIFFTIIGILIMSFLVWANTNYLNAFLPLIAKESLQAFSWFIVPILIINTFVFAMNYVIVFKCVTDRLKLKHAEAVVILLSGFIFALLFTVTYIPFDMIAWLKGYLFYFVITIIISYLYNQTHSFLPGMFSLGFVLLLFNLLNYFVA</sequence>
<gene>
    <name evidence="2" type="ORF">SAMN02745191_1778</name>
</gene>
<dbReference type="STRING" id="118967.SAMN02745191_1778"/>
<reference evidence="3" key="1">
    <citation type="submission" date="2017-02" db="EMBL/GenBank/DDBJ databases">
        <authorList>
            <person name="Varghese N."/>
            <person name="Submissions S."/>
        </authorList>
    </citation>
    <scope>NUCLEOTIDE SEQUENCE [LARGE SCALE GENOMIC DNA]</scope>
    <source>
        <strain evidence="3">ATCC 25662</strain>
    </source>
</reference>